<sequence length="400" mass="48855">MKKFSRTELYNELLKNSLKDLSDKYHINYNQFSSFCHQNNIPIPGPKYRMYLKMKRDVSNLIKPLPIAETDIIYFRTSDENEDIKNELKELNDPLKIEQIEQVLAEFKYSSKKSLSSKVRNFKKSIQNWKKENPYDDHSYEWYKWYSDEQKPKFMDDISPKELPRLYRLLDRIYLIFDQLGEEVKDDFTIIIGGKDEVPFSISEYKDNIDHRITKEEQAELNEYEKKRMIDPDLAYKPRIRKYDHPYNGRFRIKFDSYPYHAYIRDTNKGKLEDKISQIIIEFYKEYISVRKERLVREEEERKQKEEKERKIQRAEHINDEKKKVQKLIIEARDYKTSKQIREYAKTVKDPEYKDWILQKASWLDPTIHKEDEILGKRDYSKDLKEYLKDSLEIESDRYW</sequence>
<protein>
    <submittedName>
        <fullName evidence="2">Uncharacterized protein</fullName>
    </submittedName>
</protein>
<accession>A0A9X3W5J6</accession>
<dbReference type="RefSeq" id="WP_025006387.1">
    <property type="nucleotide sequence ID" value="NZ_JAOTGT010000013.1"/>
</dbReference>
<dbReference type="Proteomes" id="UP001141981">
    <property type="component" value="Unassembled WGS sequence"/>
</dbReference>
<dbReference type="AlphaFoldDB" id="A0A9X3W5J6"/>
<keyword evidence="1" id="KW-0175">Coiled coil</keyword>
<organism evidence="2 3">
    <name type="scientific">Lactobacillus amylovorus</name>
    <dbReference type="NCBI Taxonomy" id="1604"/>
    <lineage>
        <taxon>Bacteria</taxon>
        <taxon>Bacillati</taxon>
        <taxon>Bacillota</taxon>
        <taxon>Bacilli</taxon>
        <taxon>Lactobacillales</taxon>
        <taxon>Lactobacillaceae</taxon>
        <taxon>Lactobacillus</taxon>
    </lineage>
</organism>
<comment type="caution">
    <text evidence="2">The sequence shown here is derived from an EMBL/GenBank/DDBJ whole genome shotgun (WGS) entry which is preliminary data.</text>
</comment>
<name>A0A9X3W5J6_LACAM</name>
<evidence type="ECO:0000313" key="3">
    <source>
        <dbReference type="Proteomes" id="UP001141981"/>
    </source>
</evidence>
<evidence type="ECO:0000313" key="2">
    <source>
        <dbReference type="EMBL" id="MDB6258681.1"/>
    </source>
</evidence>
<feature type="coiled-coil region" evidence="1">
    <location>
        <begin position="288"/>
        <end position="325"/>
    </location>
</feature>
<dbReference type="EMBL" id="JAOTGY010000018">
    <property type="protein sequence ID" value="MDB6258681.1"/>
    <property type="molecule type" value="Genomic_DNA"/>
</dbReference>
<gene>
    <name evidence="2" type="ORF">ODU72_08425</name>
</gene>
<proteinExistence type="predicted"/>
<evidence type="ECO:0000256" key="1">
    <source>
        <dbReference type="SAM" id="Coils"/>
    </source>
</evidence>
<reference evidence="2" key="2">
    <citation type="submission" date="2022-10" db="EMBL/GenBank/DDBJ databases">
        <authorList>
            <person name="Kostovova I."/>
            <person name="Moravkova M."/>
            <person name="Pechar R."/>
        </authorList>
    </citation>
    <scope>NUCLEOTIDE SEQUENCE</scope>
    <source>
        <strain evidence="2">M490A</strain>
    </source>
</reference>
<reference evidence="2" key="1">
    <citation type="journal article" date="2022" name="Microorganisms">
        <title>Antibiotic Susceptibility, Resistance Gene Determinants and Corresponding Genomic Regions in Lactobacillus amylovorus Isolates Derived from Wild Boars and Domestic Pigs.</title>
        <authorList>
            <person name="Moravkova M."/>
            <person name="Kostovova I."/>
            <person name="Kavanova K."/>
            <person name="Pechar R."/>
            <person name="Stanek S."/>
            <person name="Brychta A."/>
            <person name="Zeman M."/>
            <person name="Kubasova T."/>
        </authorList>
    </citation>
    <scope>NUCLEOTIDE SEQUENCE</scope>
    <source>
        <strain evidence="2">M490A</strain>
    </source>
</reference>